<dbReference type="InterPro" id="IPR005218">
    <property type="entry name" value="Diacylglycerol/lipid_kinase"/>
</dbReference>
<dbReference type="GO" id="GO:0008654">
    <property type="term" value="P:phospholipid biosynthetic process"/>
    <property type="evidence" value="ECO:0007669"/>
    <property type="project" value="UniProtKB-KW"/>
</dbReference>
<dbReference type="GO" id="GO:0005524">
    <property type="term" value="F:ATP binding"/>
    <property type="evidence" value="ECO:0007669"/>
    <property type="project" value="UniProtKB-KW"/>
</dbReference>
<protein>
    <submittedName>
        <fullName evidence="12">Lipid kinase, YegS/Rv2252/BmrU family</fullName>
    </submittedName>
</protein>
<sequence>MYIFIVNPIAGNGGAKKAYSKISKTEAFKQIDSKCFFTEYFGHAERIAKHLPIDFPGIVTCVVVIGGDGTLHEVINGLCKPVVPVSFIPAGSGNDFARGCDIKGKPVEIFQRIVRQNSKSYWLGCYQEIGKSPRNIVNSIGFGFDAEIAKAVNNSKYKKLLSNLHLGKISYVIGLIKVLFSFRPMNLEIIVDGKKYKLSNCWMVTIAQHPFYGGGMKIIPNATIQAGIFPVLFIHSISKWKVLGVFMTVFSGKHVNFKEVELMEANRLEISSKKKIPYQVDGQTDVCFSCVITKQQDAIEVVGA</sequence>
<dbReference type="InterPro" id="IPR045540">
    <property type="entry name" value="YegS/DAGK_C"/>
</dbReference>
<dbReference type="RefSeq" id="WP_092492264.1">
    <property type="nucleotide sequence ID" value="NZ_FNKD01000002.1"/>
</dbReference>
<dbReference type="AlphaFoldDB" id="A0A1H1APZ1"/>
<dbReference type="Pfam" id="PF19279">
    <property type="entry name" value="YegS_C"/>
    <property type="match status" value="1"/>
</dbReference>
<evidence type="ECO:0000256" key="8">
    <source>
        <dbReference type="ARBA" id="ARBA00023098"/>
    </source>
</evidence>
<dbReference type="PANTHER" id="PTHR12358">
    <property type="entry name" value="SPHINGOSINE KINASE"/>
    <property type="match status" value="1"/>
</dbReference>
<dbReference type="EMBL" id="FNKD01000002">
    <property type="protein sequence ID" value="SDQ41672.1"/>
    <property type="molecule type" value="Genomic_DNA"/>
</dbReference>
<keyword evidence="5" id="KW-0547">Nucleotide-binding</keyword>
<evidence type="ECO:0000256" key="7">
    <source>
        <dbReference type="ARBA" id="ARBA00022840"/>
    </source>
</evidence>
<gene>
    <name evidence="12" type="ORF">SAMN05216231_1400</name>
</gene>
<dbReference type="PANTHER" id="PTHR12358:SF54">
    <property type="entry name" value="SPHINGOSINE KINASE RELATED PROTEIN"/>
    <property type="match status" value="1"/>
</dbReference>
<comment type="cofactor">
    <cofactor evidence="1">
        <name>Mg(2+)</name>
        <dbReference type="ChEBI" id="CHEBI:18420"/>
    </cofactor>
</comment>
<dbReference type="Gene3D" id="3.40.50.10330">
    <property type="entry name" value="Probable inorganic polyphosphate/atp-NAD kinase, domain 1"/>
    <property type="match status" value="1"/>
</dbReference>
<keyword evidence="4" id="KW-0808">Transferase</keyword>
<dbReference type="Gene3D" id="2.60.200.40">
    <property type="match status" value="1"/>
</dbReference>
<proteinExistence type="inferred from homology"/>
<dbReference type="InterPro" id="IPR050187">
    <property type="entry name" value="Lipid_Phosphate_FormReg"/>
</dbReference>
<evidence type="ECO:0000256" key="4">
    <source>
        <dbReference type="ARBA" id="ARBA00022679"/>
    </source>
</evidence>
<dbReference type="Proteomes" id="UP000199444">
    <property type="component" value="Unassembled WGS sequence"/>
</dbReference>
<keyword evidence="8" id="KW-0443">Lipid metabolism</keyword>
<name>A0A1H1APZ1_9BACI</name>
<feature type="domain" description="DAGKc" evidence="11">
    <location>
        <begin position="1"/>
        <end position="130"/>
    </location>
</feature>
<keyword evidence="10" id="KW-1208">Phospholipid metabolism</keyword>
<dbReference type="PROSITE" id="PS50146">
    <property type="entry name" value="DAGK"/>
    <property type="match status" value="1"/>
</dbReference>
<comment type="similarity">
    <text evidence="2">Belongs to the diacylglycerol/lipid kinase family.</text>
</comment>
<evidence type="ECO:0000256" key="3">
    <source>
        <dbReference type="ARBA" id="ARBA00022516"/>
    </source>
</evidence>
<evidence type="ECO:0000256" key="9">
    <source>
        <dbReference type="ARBA" id="ARBA00023209"/>
    </source>
</evidence>
<dbReference type="InterPro" id="IPR016064">
    <property type="entry name" value="NAD/diacylglycerol_kinase_sf"/>
</dbReference>
<dbReference type="SUPFAM" id="SSF111331">
    <property type="entry name" value="NAD kinase/diacylglycerol kinase-like"/>
    <property type="match status" value="1"/>
</dbReference>
<evidence type="ECO:0000256" key="6">
    <source>
        <dbReference type="ARBA" id="ARBA00022777"/>
    </source>
</evidence>
<keyword evidence="7" id="KW-0067">ATP-binding</keyword>
<dbReference type="InterPro" id="IPR017438">
    <property type="entry name" value="ATP-NAD_kinase_N"/>
</dbReference>
<dbReference type="Pfam" id="PF00781">
    <property type="entry name" value="DAGK_cat"/>
    <property type="match status" value="1"/>
</dbReference>
<keyword evidence="6 12" id="KW-0418">Kinase</keyword>
<dbReference type="STRING" id="553311.SAMN05216231_1400"/>
<evidence type="ECO:0000313" key="13">
    <source>
        <dbReference type="Proteomes" id="UP000199444"/>
    </source>
</evidence>
<keyword evidence="3" id="KW-0444">Lipid biosynthesis</keyword>
<evidence type="ECO:0000256" key="2">
    <source>
        <dbReference type="ARBA" id="ARBA00005983"/>
    </source>
</evidence>
<dbReference type="InterPro" id="IPR001206">
    <property type="entry name" value="Diacylglycerol_kinase_cat_dom"/>
</dbReference>
<evidence type="ECO:0000313" key="12">
    <source>
        <dbReference type="EMBL" id="SDQ41672.1"/>
    </source>
</evidence>
<dbReference type="GO" id="GO:0016301">
    <property type="term" value="F:kinase activity"/>
    <property type="evidence" value="ECO:0007669"/>
    <property type="project" value="UniProtKB-KW"/>
</dbReference>
<dbReference type="NCBIfam" id="TIGR00147">
    <property type="entry name" value="YegS/Rv2252/BmrU family lipid kinase"/>
    <property type="match status" value="1"/>
</dbReference>
<evidence type="ECO:0000256" key="5">
    <source>
        <dbReference type="ARBA" id="ARBA00022741"/>
    </source>
</evidence>
<keyword evidence="13" id="KW-1185">Reference proteome</keyword>
<reference evidence="12 13" key="1">
    <citation type="submission" date="2016-10" db="EMBL/GenBank/DDBJ databases">
        <authorList>
            <person name="de Groot N.N."/>
        </authorList>
    </citation>
    <scope>NUCLEOTIDE SEQUENCE [LARGE SCALE GENOMIC DNA]</scope>
    <source>
        <strain evidence="12 13">CGMCC 1.10449</strain>
    </source>
</reference>
<evidence type="ECO:0000256" key="1">
    <source>
        <dbReference type="ARBA" id="ARBA00001946"/>
    </source>
</evidence>
<evidence type="ECO:0000256" key="10">
    <source>
        <dbReference type="ARBA" id="ARBA00023264"/>
    </source>
</evidence>
<accession>A0A1H1APZ1</accession>
<organism evidence="12 13">
    <name type="scientific">Virgibacillus salinus</name>
    <dbReference type="NCBI Taxonomy" id="553311"/>
    <lineage>
        <taxon>Bacteria</taxon>
        <taxon>Bacillati</taxon>
        <taxon>Bacillota</taxon>
        <taxon>Bacilli</taxon>
        <taxon>Bacillales</taxon>
        <taxon>Bacillaceae</taxon>
        <taxon>Virgibacillus</taxon>
    </lineage>
</organism>
<keyword evidence="9" id="KW-0594">Phospholipid biosynthesis</keyword>
<evidence type="ECO:0000259" key="11">
    <source>
        <dbReference type="PROSITE" id="PS50146"/>
    </source>
</evidence>